<dbReference type="GO" id="GO:0006189">
    <property type="term" value="P:'de novo' IMP biosynthetic process"/>
    <property type="evidence" value="ECO:0007669"/>
    <property type="project" value="UniProtKB-UniRule"/>
</dbReference>
<dbReference type="Gene3D" id="3.30.200.20">
    <property type="entry name" value="Phosphorylase Kinase, domain 1"/>
    <property type="match status" value="1"/>
</dbReference>
<evidence type="ECO:0000256" key="8">
    <source>
        <dbReference type="ARBA" id="ARBA00022840"/>
    </source>
</evidence>
<dbReference type="EMBL" id="RCCJ01000001">
    <property type="protein sequence ID" value="RLJ71418.1"/>
    <property type="molecule type" value="Genomic_DNA"/>
</dbReference>
<dbReference type="PROSITE" id="PS01057">
    <property type="entry name" value="SAICAR_SYNTHETASE_1"/>
    <property type="match status" value="1"/>
</dbReference>
<proteinExistence type="inferred from homology"/>
<evidence type="ECO:0000256" key="4">
    <source>
        <dbReference type="ARBA" id="ARBA00016460"/>
    </source>
</evidence>
<keyword evidence="14" id="KW-1185">Reference proteome</keyword>
<feature type="domain" description="SAICAR synthetase/ADE2 N-terminal" evidence="12">
    <location>
        <begin position="7"/>
        <end position="233"/>
    </location>
</feature>
<organism evidence="13 14">
    <name type="scientific">Hydrogenivirga caldilitoris</name>
    <dbReference type="NCBI Taxonomy" id="246264"/>
    <lineage>
        <taxon>Bacteria</taxon>
        <taxon>Pseudomonadati</taxon>
        <taxon>Aquificota</taxon>
        <taxon>Aquificia</taxon>
        <taxon>Aquificales</taxon>
        <taxon>Aquificaceae</taxon>
        <taxon>Hydrogenivirga</taxon>
    </lineage>
</organism>
<comment type="caution">
    <text evidence="13">The sequence shown here is derived from an EMBL/GenBank/DDBJ whole genome shotgun (WGS) entry which is preliminary data.</text>
</comment>
<dbReference type="AlphaFoldDB" id="A0A497XR71"/>
<evidence type="ECO:0000259" key="12">
    <source>
        <dbReference type="Pfam" id="PF01259"/>
    </source>
</evidence>
<dbReference type="SUPFAM" id="SSF56104">
    <property type="entry name" value="SAICAR synthase-like"/>
    <property type="match status" value="1"/>
</dbReference>
<dbReference type="InterPro" id="IPR001636">
    <property type="entry name" value="SAICAR_synth"/>
</dbReference>
<dbReference type="FunFam" id="3.30.200.20:FF:000086">
    <property type="entry name" value="Phosphoribosylaminoimidazole-succinocarboxamide synthase"/>
    <property type="match status" value="1"/>
</dbReference>
<dbReference type="Gene3D" id="3.30.470.20">
    <property type="entry name" value="ATP-grasp fold, B domain"/>
    <property type="match status" value="1"/>
</dbReference>
<dbReference type="PROSITE" id="PS01058">
    <property type="entry name" value="SAICAR_SYNTHETASE_2"/>
    <property type="match status" value="1"/>
</dbReference>
<comment type="catalytic activity">
    <reaction evidence="10 11">
        <text>5-amino-1-(5-phospho-D-ribosyl)imidazole-4-carboxylate + L-aspartate + ATP = (2S)-2-[5-amino-1-(5-phospho-beta-D-ribosyl)imidazole-4-carboxamido]succinate + ADP + phosphate + 2 H(+)</text>
        <dbReference type="Rhea" id="RHEA:22628"/>
        <dbReference type="ChEBI" id="CHEBI:15378"/>
        <dbReference type="ChEBI" id="CHEBI:29991"/>
        <dbReference type="ChEBI" id="CHEBI:30616"/>
        <dbReference type="ChEBI" id="CHEBI:43474"/>
        <dbReference type="ChEBI" id="CHEBI:58443"/>
        <dbReference type="ChEBI" id="CHEBI:77657"/>
        <dbReference type="ChEBI" id="CHEBI:456216"/>
        <dbReference type="EC" id="6.3.2.6"/>
    </reaction>
</comment>
<dbReference type="GO" id="GO:0009236">
    <property type="term" value="P:cobalamin biosynthetic process"/>
    <property type="evidence" value="ECO:0007669"/>
    <property type="project" value="InterPro"/>
</dbReference>
<dbReference type="Proteomes" id="UP000267841">
    <property type="component" value="Unassembled WGS sequence"/>
</dbReference>
<gene>
    <name evidence="11" type="primary">purC</name>
    <name evidence="13" type="ORF">BCF55_1720</name>
</gene>
<dbReference type="RefSeq" id="WP_121012785.1">
    <property type="nucleotide sequence ID" value="NZ_RCCJ01000001.1"/>
</dbReference>
<dbReference type="GO" id="GO:0004639">
    <property type="term" value="F:phosphoribosylaminoimidazolesuccinocarboxamide synthase activity"/>
    <property type="evidence" value="ECO:0007669"/>
    <property type="project" value="UniProtKB-UniRule"/>
</dbReference>
<name>A0A497XR71_9AQUI</name>
<comment type="similarity">
    <text evidence="2 11">Belongs to the SAICAR synthetase family.</text>
</comment>
<evidence type="ECO:0000313" key="13">
    <source>
        <dbReference type="EMBL" id="RLJ71418.1"/>
    </source>
</evidence>
<evidence type="ECO:0000256" key="6">
    <source>
        <dbReference type="ARBA" id="ARBA00022741"/>
    </source>
</evidence>
<evidence type="ECO:0000256" key="11">
    <source>
        <dbReference type="HAMAP-Rule" id="MF_00137"/>
    </source>
</evidence>
<dbReference type="CDD" id="cd01415">
    <property type="entry name" value="SAICAR_synt_PurC"/>
    <property type="match status" value="1"/>
</dbReference>
<dbReference type="Pfam" id="PF01259">
    <property type="entry name" value="SAICAR_synt"/>
    <property type="match status" value="1"/>
</dbReference>
<sequence>MPEKVKKLYEGKAKVVYETEEPDKLLLYFKDTTTAFDGVKKAELKGKGSLNNTISSLIFEILHRYGIKTHYIQKLSDNEMLVWKAERFPVEVVVRNFAAGSVVKRLGFKEGQRFKEPLVEFFYKSDELHDPLICESHIELMELAPTETIPLMKETALKVNEILSGFFKEHGITLVDFKLEFGKLPDGSVGIVDEISPDSMRLWDSETGEKLDKDRFRFDLGDLLEGYREILKRIS</sequence>
<dbReference type="InterPro" id="IPR050089">
    <property type="entry name" value="SAICAR_synthetase"/>
</dbReference>
<evidence type="ECO:0000256" key="10">
    <source>
        <dbReference type="ARBA" id="ARBA00048475"/>
    </source>
</evidence>
<evidence type="ECO:0000256" key="7">
    <source>
        <dbReference type="ARBA" id="ARBA00022755"/>
    </source>
</evidence>
<accession>A0A497XR71</accession>
<dbReference type="NCBIfam" id="TIGR00081">
    <property type="entry name" value="purC"/>
    <property type="match status" value="1"/>
</dbReference>
<keyword evidence="7 11" id="KW-0658">Purine biosynthesis</keyword>
<dbReference type="PANTHER" id="PTHR43599">
    <property type="entry name" value="MULTIFUNCTIONAL PROTEIN ADE2"/>
    <property type="match status" value="1"/>
</dbReference>
<dbReference type="HAMAP" id="MF_00137">
    <property type="entry name" value="SAICAR_synth"/>
    <property type="match status" value="1"/>
</dbReference>
<keyword evidence="5 11" id="KW-0436">Ligase</keyword>
<reference evidence="13 14" key="1">
    <citation type="submission" date="2018-10" db="EMBL/GenBank/DDBJ databases">
        <title>Genomic Encyclopedia of Archaeal and Bacterial Type Strains, Phase II (KMG-II): from individual species to whole genera.</title>
        <authorList>
            <person name="Goeker M."/>
        </authorList>
    </citation>
    <scope>NUCLEOTIDE SEQUENCE [LARGE SCALE GENOMIC DNA]</scope>
    <source>
        <strain evidence="13 14">DSM 16510</strain>
    </source>
</reference>
<dbReference type="EC" id="6.3.2.6" evidence="3 11"/>
<dbReference type="GO" id="GO:0005524">
    <property type="term" value="F:ATP binding"/>
    <property type="evidence" value="ECO:0007669"/>
    <property type="project" value="UniProtKB-KW"/>
</dbReference>
<comment type="pathway">
    <text evidence="1 11">Purine metabolism; IMP biosynthesis via de novo pathway; 5-amino-1-(5-phospho-D-ribosyl)imidazole-4-carboxamide from 5-amino-1-(5-phospho-D-ribosyl)imidazole-4-carboxylate: step 1/2.</text>
</comment>
<dbReference type="OrthoDB" id="9801549at2"/>
<dbReference type="UniPathway" id="UPA00074">
    <property type="reaction ID" value="UER00131"/>
</dbReference>
<dbReference type="PANTHER" id="PTHR43599:SF3">
    <property type="entry name" value="SI:DKEY-6E2.2"/>
    <property type="match status" value="1"/>
</dbReference>
<keyword evidence="8 11" id="KW-0067">ATP-binding</keyword>
<evidence type="ECO:0000256" key="9">
    <source>
        <dbReference type="ARBA" id="ARBA00030409"/>
    </source>
</evidence>
<protein>
    <recommendedName>
        <fullName evidence="4 11">Phosphoribosylaminoimidazole-succinocarboxamide synthase</fullName>
        <ecNumber evidence="3 11">6.3.2.6</ecNumber>
    </recommendedName>
    <alternativeName>
        <fullName evidence="9 11">SAICAR synthetase</fullName>
    </alternativeName>
</protein>
<keyword evidence="6 11" id="KW-0547">Nucleotide-binding</keyword>
<dbReference type="InterPro" id="IPR033934">
    <property type="entry name" value="SAICAR_synt_PurC"/>
</dbReference>
<evidence type="ECO:0000256" key="1">
    <source>
        <dbReference type="ARBA" id="ARBA00004672"/>
    </source>
</evidence>
<evidence type="ECO:0000313" key="14">
    <source>
        <dbReference type="Proteomes" id="UP000267841"/>
    </source>
</evidence>
<evidence type="ECO:0000256" key="5">
    <source>
        <dbReference type="ARBA" id="ARBA00022598"/>
    </source>
</evidence>
<dbReference type="InterPro" id="IPR018236">
    <property type="entry name" value="SAICAR_synthetase_CS"/>
</dbReference>
<evidence type="ECO:0000256" key="3">
    <source>
        <dbReference type="ARBA" id="ARBA00012217"/>
    </source>
</evidence>
<evidence type="ECO:0000256" key="2">
    <source>
        <dbReference type="ARBA" id="ARBA00010190"/>
    </source>
</evidence>
<dbReference type="InterPro" id="IPR028923">
    <property type="entry name" value="SAICAR_synt/ADE2_N"/>
</dbReference>
<dbReference type="FunFam" id="3.30.470.20:FF:000006">
    <property type="entry name" value="Phosphoribosylaminoimidazole-succinocarboxamide synthase"/>
    <property type="match status" value="1"/>
</dbReference>